<comment type="caution">
    <text evidence="2">The sequence shown here is derived from an EMBL/GenBank/DDBJ whole genome shotgun (WGS) entry which is preliminary data.</text>
</comment>
<proteinExistence type="predicted"/>
<reference evidence="2 3" key="1">
    <citation type="journal article" date="2024" name="IMA Fungus">
        <title>Apiospora arundinis, a panoply of carbohydrate-active enzymes and secondary metabolites.</title>
        <authorList>
            <person name="Sorensen T."/>
            <person name="Petersen C."/>
            <person name="Muurmann A.T."/>
            <person name="Christiansen J.V."/>
            <person name="Brundto M.L."/>
            <person name="Overgaard C.K."/>
            <person name="Boysen A.T."/>
            <person name="Wollenberg R.D."/>
            <person name="Larsen T.O."/>
            <person name="Sorensen J.L."/>
            <person name="Nielsen K.L."/>
            <person name="Sondergaard T.E."/>
        </authorList>
    </citation>
    <scope>NUCLEOTIDE SEQUENCE [LARGE SCALE GENOMIC DNA]</scope>
    <source>
        <strain evidence="2 3">AAU 773</strain>
    </source>
</reference>
<keyword evidence="1" id="KW-0732">Signal</keyword>
<name>A0ABR2HR45_9PEZI</name>
<protein>
    <submittedName>
        <fullName evidence="2">Uncharacterized protein</fullName>
    </submittedName>
</protein>
<organism evidence="2 3">
    <name type="scientific">Apiospora arundinis</name>
    <dbReference type="NCBI Taxonomy" id="335852"/>
    <lineage>
        <taxon>Eukaryota</taxon>
        <taxon>Fungi</taxon>
        <taxon>Dikarya</taxon>
        <taxon>Ascomycota</taxon>
        <taxon>Pezizomycotina</taxon>
        <taxon>Sordariomycetes</taxon>
        <taxon>Xylariomycetidae</taxon>
        <taxon>Amphisphaeriales</taxon>
        <taxon>Apiosporaceae</taxon>
        <taxon>Apiospora</taxon>
    </lineage>
</organism>
<accession>A0ABR2HR45</accession>
<feature type="chain" id="PRO_5045083387" evidence="1">
    <location>
        <begin position="20"/>
        <end position="129"/>
    </location>
</feature>
<sequence>MQFTKSILLIASIVGAAHAAALVEDIAESDTLKLKRVASDSIVARGAGLDLAANDLPLEKRACTGSCKCAKGTKRGQYCGMCSQVLYSGSGFDYANDIFECNPDGGCCSYGKSSTCAGSNAQDKTHCPK</sequence>
<dbReference type="EMBL" id="JAPCWZ010000009">
    <property type="protein sequence ID" value="KAK8851443.1"/>
    <property type="molecule type" value="Genomic_DNA"/>
</dbReference>
<evidence type="ECO:0000313" key="2">
    <source>
        <dbReference type="EMBL" id="KAK8851443.1"/>
    </source>
</evidence>
<keyword evidence="3" id="KW-1185">Reference proteome</keyword>
<gene>
    <name evidence="2" type="ORF">PGQ11_013922</name>
</gene>
<feature type="signal peptide" evidence="1">
    <location>
        <begin position="1"/>
        <end position="19"/>
    </location>
</feature>
<dbReference type="Proteomes" id="UP001390339">
    <property type="component" value="Unassembled WGS sequence"/>
</dbReference>
<evidence type="ECO:0000313" key="3">
    <source>
        <dbReference type="Proteomes" id="UP001390339"/>
    </source>
</evidence>
<evidence type="ECO:0000256" key="1">
    <source>
        <dbReference type="SAM" id="SignalP"/>
    </source>
</evidence>